<feature type="chain" id="PRO_5035817663" evidence="2">
    <location>
        <begin position="21"/>
        <end position="225"/>
    </location>
</feature>
<accession>A0A8S3Q6L1</accession>
<dbReference type="Proteomes" id="UP000683360">
    <property type="component" value="Unassembled WGS sequence"/>
</dbReference>
<evidence type="ECO:0000313" key="4">
    <source>
        <dbReference type="Proteomes" id="UP000683360"/>
    </source>
</evidence>
<feature type="signal peptide" evidence="2">
    <location>
        <begin position="1"/>
        <end position="20"/>
    </location>
</feature>
<reference evidence="3" key="1">
    <citation type="submission" date="2021-03" db="EMBL/GenBank/DDBJ databases">
        <authorList>
            <person name="Bekaert M."/>
        </authorList>
    </citation>
    <scope>NUCLEOTIDE SEQUENCE</scope>
</reference>
<gene>
    <name evidence="3" type="ORF">MEDL_6916</name>
</gene>
<keyword evidence="1" id="KW-0812">Transmembrane</keyword>
<dbReference type="EMBL" id="CAJPWZ010000369">
    <property type="protein sequence ID" value="CAG2191682.1"/>
    <property type="molecule type" value="Genomic_DNA"/>
</dbReference>
<keyword evidence="2" id="KW-0732">Signal</keyword>
<proteinExistence type="predicted"/>
<feature type="transmembrane region" description="Helical" evidence="1">
    <location>
        <begin position="151"/>
        <end position="175"/>
    </location>
</feature>
<evidence type="ECO:0000256" key="2">
    <source>
        <dbReference type="SAM" id="SignalP"/>
    </source>
</evidence>
<comment type="caution">
    <text evidence="3">The sequence shown here is derived from an EMBL/GenBank/DDBJ whole genome shotgun (WGS) entry which is preliminary data.</text>
</comment>
<organism evidence="3 4">
    <name type="scientific">Mytilus edulis</name>
    <name type="common">Blue mussel</name>
    <dbReference type="NCBI Taxonomy" id="6550"/>
    <lineage>
        <taxon>Eukaryota</taxon>
        <taxon>Metazoa</taxon>
        <taxon>Spiralia</taxon>
        <taxon>Lophotrochozoa</taxon>
        <taxon>Mollusca</taxon>
        <taxon>Bivalvia</taxon>
        <taxon>Autobranchia</taxon>
        <taxon>Pteriomorphia</taxon>
        <taxon>Mytilida</taxon>
        <taxon>Mytiloidea</taxon>
        <taxon>Mytilidae</taxon>
        <taxon>Mytilinae</taxon>
        <taxon>Mytilus</taxon>
    </lineage>
</organism>
<keyword evidence="4" id="KW-1185">Reference proteome</keyword>
<dbReference type="OrthoDB" id="10316048at2759"/>
<evidence type="ECO:0000313" key="3">
    <source>
        <dbReference type="EMBL" id="CAG2191682.1"/>
    </source>
</evidence>
<sequence length="225" mass="24690">MLKYFFGLYCICFYISGILSKSTVTKTASWNRGATLSITTNTVSDDEDLELDGSGEGQNDLSGRKIISKTVESDGSGEVQTDLSDWKFISTTLESNGSEEVHINLSDRKNISTTVESSGSEEVRTHLSDRKTISTTVLQLQTTIDSETCTLLVPLVFAVIGWTLAVVLSATTVFYKRQLLKKKSNTPVASSAIYSDLSGARELTNYSTIDIQAVNEHYEDINLKT</sequence>
<evidence type="ECO:0000256" key="1">
    <source>
        <dbReference type="SAM" id="Phobius"/>
    </source>
</evidence>
<name>A0A8S3Q6L1_MYTED</name>
<dbReference type="AlphaFoldDB" id="A0A8S3Q6L1"/>
<protein>
    <submittedName>
        <fullName evidence="3">Uncharacterized protein</fullName>
    </submittedName>
</protein>
<keyword evidence="1" id="KW-0472">Membrane</keyword>
<keyword evidence="1" id="KW-1133">Transmembrane helix</keyword>